<protein>
    <submittedName>
        <fullName evidence="2">Uncharacterized protein</fullName>
    </submittedName>
</protein>
<feature type="transmembrane region" description="Helical" evidence="1">
    <location>
        <begin position="83"/>
        <end position="106"/>
    </location>
</feature>
<keyword evidence="1" id="KW-0812">Transmembrane</keyword>
<comment type="caution">
    <text evidence="2">The sequence shown here is derived from an EMBL/GenBank/DDBJ whole genome shotgun (WGS) entry which is preliminary data.</text>
</comment>
<evidence type="ECO:0000256" key="1">
    <source>
        <dbReference type="SAM" id="Phobius"/>
    </source>
</evidence>
<dbReference type="AlphaFoldDB" id="A0ABD3EUL6"/>
<gene>
    <name evidence="2" type="ORF">V7S43_016817</name>
</gene>
<dbReference type="EMBL" id="JBIMZQ010000056">
    <property type="protein sequence ID" value="KAL3658187.1"/>
    <property type="molecule type" value="Genomic_DNA"/>
</dbReference>
<organism evidence="2 3">
    <name type="scientific">Phytophthora oleae</name>
    <dbReference type="NCBI Taxonomy" id="2107226"/>
    <lineage>
        <taxon>Eukaryota</taxon>
        <taxon>Sar</taxon>
        <taxon>Stramenopiles</taxon>
        <taxon>Oomycota</taxon>
        <taxon>Peronosporomycetes</taxon>
        <taxon>Peronosporales</taxon>
        <taxon>Peronosporaceae</taxon>
        <taxon>Phytophthora</taxon>
    </lineage>
</organism>
<dbReference type="Proteomes" id="UP001632037">
    <property type="component" value="Unassembled WGS sequence"/>
</dbReference>
<evidence type="ECO:0000313" key="3">
    <source>
        <dbReference type="Proteomes" id="UP001632037"/>
    </source>
</evidence>
<accession>A0ABD3EUL6</accession>
<proteinExistence type="predicted"/>
<name>A0ABD3EUL6_9STRA</name>
<sequence>MKLLTGLECSQENEIVIDGVLKNHLYIEDSHQTACIAAFHFLFQNAIEHQQIEIGDTVASNLEPKLRFSGNDYQMAVRASIPIVSMVLSVLGSAVFLVIGVASVCYRSRCTFKITELTEPRTVAEAMINDSKFPSWLLHLTLECERGGIVPLEQFQIRNVELVHETDDATEVSV</sequence>
<keyword evidence="3" id="KW-1185">Reference proteome</keyword>
<evidence type="ECO:0000313" key="2">
    <source>
        <dbReference type="EMBL" id="KAL3658187.1"/>
    </source>
</evidence>
<keyword evidence="1" id="KW-0472">Membrane</keyword>
<keyword evidence="1" id="KW-1133">Transmembrane helix</keyword>
<reference evidence="2 3" key="1">
    <citation type="submission" date="2024-09" db="EMBL/GenBank/DDBJ databases">
        <title>Genome sequencing and assembly of Phytophthora oleae, isolate VK10A, causative agent of rot of olive drupes.</title>
        <authorList>
            <person name="Conti Taguali S."/>
            <person name="Riolo M."/>
            <person name="La Spada F."/>
            <person name="Cacciola S.O."/>
            <person name="Dionisio G."/>
        </authorList>
    </citation>
    <scope>NUCLEOTIDE SEQUENCE [LARGE SCALE GENOMIC DNA]</scope>
    <source>
        <strain evidence="2 3">VK10A</strain>
    </source>
</reference>